<dbReference type="HAMAP" id="MF_00235">
    <property type="entry name" value="Adenylate_kinase_Adk"/>
    <property type="match status" value="1"/>
</dbReference>
<dbReference type="CDD" id="cd01428">
    <property type="entry name" value="ADK"/>
    <property type="match status" value="1"/>
</dbReference>
<dbReference type="GO" id="GO:0006172">
    <property type="term" value="P:ADP biosynthetic process"/>
    <property type="evidence" value="ECO:0007669"/>
    <property type="project" value="UniProtKB-UniRule"/>
</dbReference>
<dbReference type="PRINTS" id="PR00094">
    <property type="entry name" value="ADENYLTKNASE"/>
</dbReference>
<feature type="binding site" evidence="7">
    <location>
        <begin position="61"/>
        <end position="63"/>
    </location>
    <ligand>
        <name>AMP</name>
        <dbReference type="ChEBI" id="CHEBI:456215"/>
    </ligand>
</feature>
<feature type="domain" description="Adenylate kinase active site lid" evidence="8">
    <location>
        <begin position="125"/>
        <end position="160"/>
    </location>
</feature>
<evidence type="ECO:0000256" key="4">
    <source>
        <dbReference type="ARBA" id="ARBA00022777"/>
    </source>
</evidence>
<name>A0A7R8XKI4_9CRUS</name>
<dbReference type="NCBIfam" id="TIGR01351">
    <property type="entry name" value="adk"/>
    <property type="match status" value="1"/>
</dbReference>
<evidence type="ECO:0000256" key="6">
    <source>
        <dbReference type="ARBA" id="ARBA00023134"/>
    </source>
</evidence>
<dbReference type="InterPro" id="IPR007862">
    <property type="entry name" value="Adenylate_kinase_lid-dom"/>
</dbReference>
<dbReference type="InterPro" id="IPR028586">
    <property type="entry name" value="AK3/Ak4_mitochondrial"/>
</dbReference>
<dbReference type="Pfam" id="PF00406">
    <property type="entry name" value="ADK"/>
    <property type="match status" value="1"/>
</dbReference>
<dbReference type="PROSITE" id="PS00113">
    <property type="entry name" value="ADENYLATE_KINASE"/>
    <property type="match status" value="1"/>
</dbReference>
<keyword evidence="2 7" id="KW-0808">Transferase</keyword>
<evidence type="ECO:0000256" key="7">
    <source>
        <dbReference type="HAMAP-Rule" id="MF_03169"/>
    </source>
</evidence>
<feature type="binding site" evidence="7">
    <location>
        <position position="169"/>
    </location>
    <ligand>
        <name>AMP</name>
        <dbReference type="ChEBI" id="CHEBI:456215"/>
    </ligand>
</feature>
<organism evidence="9">
    <name type="scientific">Darwinula stevensoni</name>
    <dbReference type="NCBI Taxonomy" id="69355"/>
    <lineage>
        <taxon>Eukaryota</taxon>
        <taxon>Metazoa</taxon>
        <taxon>Ecdysozoa</taxon>
        <taxon>Arthropoda</taxon>
        <taxon>Crustacea</taxon>
        <taxon>Oligostraca</taxon>
        <taxon>Ostracoda</taxon>
        <taxon>Podocopa</taxon>
        <taxon>Podocopida</taxon>
        <taxon>Darwinulocopina</taxon>
        <taxon>Darwinuloidea</taxon>
        <taxon>Darwinulidae</taxon>
        <taxon>Darwinula</taxon>
    </lineage>
</organism>
<evidence type="ECO:0000256" key="5">
    <source>
        <dbReference type="ARBA" id="ARBA00023128"/>
    </source>
</evidence>
<dbReference type="InterPro" id="IPR027417">
    <property type="entry name" value="P-loop_NTPase"/>
</dbReference>
<evidence type="ECO:0000259" key="8">
    <source>
        <dbReference type="Pfam" id="PF05191"/>
    </source>
</evidence>
<comment type="catalytic activity">
    <reaction evidence="7">
        <text>a ribonucleoside 5'-triphosphate + AMP = a ribonucleoside 5'-diphosphate + ADP</text>
        <dbReference type="Rhea" id="RHEA:13749"/>
        <dbReference type="ChEBI" id="CHEBI:57930"/>
        <dbReference type="ChEBI" id="CHEBI:61557"/>
        <dbReference type="ChEBI" id="CHEBI:456215"/>
        <dbReference type="ChEBI" id="CHEBI:456216"/>
        <dbReference type="EC" id="2.7.4.10"/>
    </reaction>
</comment>
<evidence type="ECO:0000256" key="1">
    <source>
        <dbReference type="ARBA" id="ARBA00004305"/>
    </source>
</evidence>
<comment type="function">
    <text evidence="7">Involved in maintaining the homeostasis of cellular nucleotides by catalyzing the interconversion of nucleoside phosphates. Has GTP:AMP phosphotransferase and ITP:AMP phosphotransferase activities.</text>
</comment>
<feature type="region of interest" description="LID" evidence="7">
    <location>
        <begin position="124"/>
        <end position="161"/>
    </location>
</feature>
<feature type="binding site" evidence="7">
    <location>
        <begin position="134"/>
        <end position="135"/>
    </location>
    <ligand>
        <name>GTP</name>
        <dbReference type="ChEBI" id="CHEBI:37565"/>
    </ligand>
</feature>
<dbReference type="InterPro" id="IPR033690">
    <property type="entry name" value="Adenylat_kinase_CS"/>
</dbReference>
<evidence type="ECO:0000313" key="10">
    <source>
        <dbReference type="Proteomes" id="UP000677054"/>
    </source>
</evidence>
<dbReference type="GO" id="GO:0046041">
    <property type="term" value="P:ITP metabolic process"/>
    <property type="evidence" value="ECO:0007669"/>
    <property type="project" value="UniProtKB-UniRule"/>
</dbReference>
<feature type="binding site" evidence="7">
    <location>
        <position position="40"/>
    </location>
    <ligand>
        <name>AMP</name>
        <dbReference type="ChEBI" id="CHEBI:456215"/>
    </ligand>
</feature>
<evidence type="ECO:0000313" key="9">
    <source>
        <dbReference type="EMBL" id="CAD7248803.1"/>
    </source>
</evidence>
<comment type="similarity">
    <text evidence="7">Belongs to the adenylate kinase family. AK3 subfamily.</text>
</comment>
<dbReference type="GO" id="GO:0004017">
    <property type="term" value="F:AMP kinase activity"/>
    <property type="evidence" value="ECO:0007669"/>
    <property type="project" value="InterPro"/>
</dbReference>
<dbReference type="Proteomes" id="UP000677054">
    <property type="component" value="Unassembled WGS sequence"/>
</dbReference>
<feature type="region of interest" description="NMPbind" evidence="7">
    <location>
        <begin position="34"/>
        <end position="63"/>
    </location>
</feature>
<dbReference type="EC" id="2.7.4.10" evidence="7"/>
<keyword evidence="10" id="KW-1185">Reference proteome</keyword>
<dbReference type="InterPro" id="IPR006259">
    <property type="entry name" value="Adenyl_kin_sub"/>
</dbReference>
<keyword evidence="3 7" id="KW-0547">Nucleotide-binding</keyword>
<keyword evidence="5 7" id="KW-0496">Mitochondrion</keyword>
<dbReference type="AlphaFoldDB" id="A0A7R8XKI4"/>
<dbReference type="InterPro" id="IPR000850">
    <property type="entry name" value="Adenylat/UMP-CMP_kin"/>
</dbReference>
<dbReference type="GO" id="GO:0046033">
    <property type="term" value="P:AMP metabolic process"/>
    <property type="evidence" value="ECO:0007669"/>
    <property type="project" value="UniProtKB-UniRule"/>
</dbReference>
<comment type="subcellular location">
    <subcellularLocation>
        <location evidence="1 7">Mitochondrion matrix</location>
    </subcellularLocation>
</comment>
<evidence type="ECO:0000256" key="2">
    <source>
        <dbReference type="ARBA" id="ARBA00022679"/>
    </source>
</evidence>
<reference evidence="9" key="1">
    <citation type="submission" date="2020-11" db="EMBL/GenBank/DDBJ databases">
        <authorList>
            <person name="Tran Van P."/>
        </authorList>
    </citation>
    <scope>NUCLEOTIDE SEQUENCE</scope>
</reference>
<dbReference type="EMBL" id="CAJPEV010002003">
    <property type="protein sequence ID" value="CAG0895265.1"/>
    <property type="molecule type" value="Genomic_DNA"/>
</dbReference>
<proteinExistence type="inferred from homology"/>
<dbReference type="Gene3D" id="3.40.50.300">
    <property type="entry name" value="P-loop containing nucleotide triphosphate hydrolases"/>
    <property type="match status" value="1"/>
</dbReference>
<dbReference type="Pfam" id="PF05191">
    <property type="entry name" value="ADK_lid"/>
    <property type="match status" value="1"/>
</dbReference>
<gene>
    <name evidence="9" type="ORF">DSTB1V02_LOCUS8610</name>
</gene>
<dbReference type="InterPro" id="IPR036193">
    <property type="entry name" value="ADK_active_lid_dom_sf"/>
</dbReference>
<dbReference type="EMBL" id="LR901520">
    <property type="protein sequence ID" value="CAD7248803.1"/>
    <property type="molecule type" value="Genomic_DNA"/>
</dbReference>
<dbReference type="GO" id="GO:0046039">
    <property type="term" value="P:GTP metabolic process"/>
    <property type="evidence" value="ECO:0007669"/>
    <property type="project" value="UniProtKB-UniRule"/>
</dbReference>
<feature type="binding site" evidence="7">
    <location>
        <position position="125"/>
    </location>
    <ligand>
        <name>GTP</name>
        <dbReference type="ChEBI" id="CHEBI:37565"/>
    </ligand>
</feature>
<dbReference type="GO" id="GO:0005525">
    <property type="term" value="F:GTP binding"/>
    <property type="evidence" value="ECO:0007669"/>
    <property type="project" value="UniProtKB-KW"/>
</dbReference>
<evidence type="ECO:0000256" key="3">
    <source>
        <dbReference type="ARBA" id="ARBA00022741"/>
    </source>
</evidence>
<dbReference type="HAMAP" id="MF_03169">
    <property type="entry name" value="Adenylate_kinase_AK3"/>
    <property type="match status" value="1"/>
</dbReference>
<dbReference type="GO" id="GO:0005759">
    <property type="term" value="C:mitochondrial matrix"/>
    <property type="evidence" value="ECO:0007669"/>
    <property type="project" value="UniProtKB-SubCell"/>
</dbReference>
<dbReference type="SUPFAM" id="SSF52540">
    <property type="entry name" value="P-loop containing nucleoside triphosphate hydrolases"/>
    <property type="match status" value="1"/>
</dbReference>
<dbReference type="GO" id="GO:0046899">
    <property type="term" value="F:nucleoside triphosphate adenylate kinase activity"/>
    <property type="evidence" value="ECO:0007669"/>
    <property type="project" value="UniProtKB-UniRule"/>
</dbReference>
<comment type="subunit">
    <text evidence="7">Monomer.</text>
</comment>
<feature type="binding site" evidence="7">
    <location>
        <position position="35"/>
    </location>
    <ligand>
        <name>AMP</name>
        <dbReference type="ChEBI" id="CHEBI:456215"/>
    </ligand>
</feature>
<comment type="domain">
    <text evidence="7">Consists of three domains, a large central CORE domain and two small peripheral domains, NMPbind and LID, which undergo movements during catalysis. The LID domain closes over the site of phosphoryl transfer upon GTP binding. Assembling and dissambling the active center during each catalytic cycle provides an effective means to prevent GTP hydrolysis.</text>
</comment>
<keyword evidence="4 7" id="KW-0418">Kinase</keyword>
<dbReference type="GO" id="GO:0005524">
    <property type="term" value="F:ATP binding"/>
    <property type="evidence" value="ECO:0007669"/>
    <property type="project" value="InterPro"/>
</dbReference>
<dbReference type="PANTHER" id="PTHR23359">
    <property type="entry name" value="NUCLEOTIDE KINASE"/>
    <property type="match status" value="1"/>
</dbReference>
<sequence length="222" mass="25032">MGSIFRAVIIGAPGSGKGTVSSRIKSIFGLKHLSSGDLLRSQIMKGSEVGQEAKKYIDEGHLVPNHVMIELILKELEEIGPPGYLLDGFPRTQYQAEILNDEHLIDAALCLHVPFDEIVSRIKDRWLHLPSGRIYNLSFNPPKVPGRDDVTGEELVQRDDDKPESVLKRLEVYAANTRPVVDFYRQKGTLIEFHGRETNKIWPHVEKFLESVIPPQSQKNES</sequence>
<feature type="binding site" evidence="7">
    <location>
        <position position="158"/>
    </location>
    <ligand>
        <name>AMP</name>
        <dbReference type="ChEBI" id="CHEBI:456215"/>
    </ligand>
</feature>
<feature type="binding site" evidence="7">
    <location>
        <begin position="88"/>
        <end position="91"/>
    </location>
    <ligand>
        <name>AMP</name>
        <dbReference type="ChEBI" id="CHEBI:456215"/>
    </ligand>
</feature>
<dbReference type="SUPFAM" id="SSF57774">
    <property type="entry name" value="Microbial and mitochondrial ADK, insert 'zinc finger' domain"/>
    <property type="match status" value="1"/>
</dbReference>
<feature type="binding site" evidence="7">
    <location>
        <position position="95"/>
    </location>
    <ligand>
        <name>AMP</name>
        <dbReference type="ChEBI" id="CHEBI:456215"/>
    </ligand>
</feature>
<accession>A0A7R8XKI4</accession>
<dbReference type="OrthoDB" id="439792at2759"/>
<dbReference type="FunFam" id="3.40.50.300:FF:000106">
    <property type="entry name" value="Adenylate kinase mitochondrial"/>
    <property type="match status" value="1"/>
</dbReference>
<feature type="binding site" evidence="7">
    <location>
        <position position="198"/>
    </location>
    <ligand>
        <name>GTP</name>
        <dbReference type="ChEBI" id="CHEBI:37565"/>
    </ligand>
</feature>
<feature type="binding site" evidence="7">
    <location>
        <begin position="14"/>
        <end position="19"/>
    </location>
    <ligand>
        <name>GTP</name>
        <dbReference type="ChEBI" id="CHEBI:37565"/>
    </ligand>
</feature>
<keyword evidence="6 7" id="KW-0342">GTP-binding</keyword>
<protein>
    <recommendedName>
        <fullName evidence="7">GTP:AMP phosphotransferase, mitochondrial</fullName>
        <ecNumber evidence="7">2.7.4.10</ecNumber>
    </recommendedName>
    <alternativeName>
        <fullName evidence="7">Adenylate kinase 3</fullName>
        <shortName evidence="7">AK 3</shortName>
    </alternativeName>
</protein>